<dbReference type="PANTHER" id="PTHR46268">
    <property type="entry name" value="STRESS RESPONSE PROTEIN NHAX"/>
    <property type="match status" value="1"/>
</dbReference>
<evidence type="ECO:0000313" key="3">
    <source>
        <dbReference type="EMBL" id="MBT0961631.1"/>
    </source>
</evidence>
<accession>A0A944HD03</accession>
<gene>
    <name evidence="3" type="ORF">I8J34_10660</name>
</gene>
<organism evidence="3 4">
    <name type="scientific">Denitromonas iodatirespirans</name>
    <dbReference type="NCBI Taxonomy" id="2795389"/>
    <lineage>
        <taxon>Bacteria</taxon>
        <taxon>Pseudomonadati</taxon>
        <taxon>Pseudomonadota</taxon>
        <taxon>Betaproteobacteria</taxon>
        <taxon>Rhodocyclales</taxon>
        <taxon>Zoogloeaceae</taxon>
        <taxon>Denitromonas</taxon>
    </lineage>
</organism>
<comment type="similarity">
    <text evidence="1">Belongs to the universal stress protein A family.</text>
</comment>
<protein>
    <submittedName>
        <fullName evidence="3">Universal stress protein</fullName>
    </submittedName>
</protein>
<dbReference type="InterPro" id="IPR006016">
    <property type="entry name" value="UspA"/>
</dbReference>
<sequence>MYKHLLVPIDGSALSKRAMEDSIELARQLGARITGLVVEPDLPLAVTSRDAETFSERIQAHQSGNEMHAQSLLGQFEARAKAADVDFSGVAVTAYMVDSTIAEEAKRLGCDMIVVITHGRGALGELVFGSHAKRLISKTRLPVLVLH</sequence>
<dbReference type="InterPro" id="IPR006015">
    <property type="entry name" value="Universal_stress_UspA"/>
</dbReference>
<dbReference type="PANTHER" id="PTHR46268:SF15">
    <property type="entry name" value="UNIVERSAL STRESS PROTEIN HP_0031"/>
    <property type="match status" value="1"/>
</dbReference>
<dbReference type="Gene3D" id="3.40.50.620">
    <property type="entry name" value="HUPs"/>
    <property type="match status" value="1"/>
</dbReference>
<keyword evidence="4" id="KW-1185">Reference proteome</keyword>
<proteinExistence type="inferred from homology"/>
<dbReference type="EMBL" id="JAEKFT010000010">
    <property type="protein sequence ID" value="MBT0961631.1"/>
    <property type="molecule type" value="Genomic_DNA"/>
</dbReference>
<dbReference type="SUPFAM" id="SSF52402">
    <property type="entry name" value="Adenine nucleotide alpha hydrolases-like"/>
    <property type="match status" value="1"/>
</dbReference>
<reference evidence="4" key="1">
    <citation type="journal article" date="2022" name="ISME J.">
        <title>Genetic and phylogenetic analysis of dissimilatory iodate-reducing bacteria identifies potential niches across the world's oceans.</title>
        <authorList>
            <person name="Reyes-Umana V."/>
            <person name="Henning Z."/>
            <person name="Lee K."/>
            <person name="Barnum T.P."/>
            <person name="Coates J.D."/>
        </authorList>
    </citation>
    <scope>NUCLEOTIDE SEQUENCE [LARGE SCALE GENOMIC DNA]</scope>
    <source>
        <strain evidence="4">IR12</strain>
    </source>
</reference>
<dbReference type="InterPro" id="IPR014729">
    <property type="entry name" value="Rossmann-like_a/b/a_fold"/>
</dbReference>
<dbReference type="RefSeq" id="WP_214361388.1">
    <property type="nucleotide sequence ID" value="NZ_JAEKFT010000010.1"/>
</dbReference>
<feature type="domain" description="UspA" evidence="2">
    <location>
        <begin position="1"/>
        <end position="147"/>
    </location>
</feature>
<dbReference type="CDD" id="cd00293">
    <property type="entry name" value="USP-like"/>
    <property type="match status" value="1"/>
</dbReference>
<dbReference type="Pfam" id="PF00582">
    <property type="entry name" value="Usp"/>
    <property type="match status" value="1"/>
</dbReference>
<dbReference type="PRINTS" id="PR01438">
    <property type="entry name" value="UNVRSLSTRESS"/>
</dbReference>
<dbReference type="Proteomes" id="UP000694660">
    <property type="component" value="Unassembled WGS sequence"/>
</dbReference>
<name>A0A944HD03_DENI1</name>
<evidence type="ECO:0000256" key="1">
    <source>
        <dbReference type="ARBA" id="ARBA00008791"/>
    </source>
</evidence>
<evidence type="ECO:0000259" key="2">
    <source>
        <dbReference type="Pfam" id="PF00582"/>
    </source>
</evidence>
<dbReference type="AlphaFoldDB" id="A0A944HD03"/>
<evidence type="ECO:0000313" key="4">
    <source>
        <dbReference type="Proteomes" id="UP000694660"/>
    </source>
</evidence>
<comment type="caution">
    <text evidence="3">The sequence shown here is derived from an EMBL/GenBank/DDBJ whole genome shotgun (WGS) entry which is preliminary data.</text>
</comment>